<evidence type="ECO:0008006" key="3">
    <source>
        <dbReference type="Google" id="ProtNLM"/>
    </source>
</evidence>
<dbReference type="RefSeq" id="WP_307149938.1">
    <property type="nucleotide sequence ID" value="NZ_JAUSTU010000006.1"/>
</dbReference>
<organism evidence="1 2">
    <name type="scientific">Anoxybacillus andreesenii</name>
    <dbReference type="NCBI Taxonomy" id="1325932"/>
    <lineage>
        <taxon>Bacteria</taxon>
        <taxon>Bacillati</taxon>
        <taxon>Bacillota</taxon>
        <taxon>Bacilli</taxon>
        <taxon>Bacillales</taxon>
        <taxon>Anoxybacillaceae</taxon>
        <taxon>Anoxybacillus</taxon>
    </lineage>
</organism>
<evidence type="ECO:0000313" key="2">
    <source>
        <dbReference type="Proteomes" id="UP001231362"/>
    </source>
</evidence>
<dbReference type="InterPro" id="IPR014985">
    <property type="entry name" value="WbqC"/>
</dbReference>
<name>A0ABT9V348_9BACL</name>
<proteinExistence type="predicted"/>
<gene>
    <name evidence="1" type="ORF">J2S07_001681</name>
</gene>
<sequence length="249" mass="28748">MKVAIMQPYLFPYIGYFQLIKAVDLFVVHDDVQFIKGGWINRNRILVNGSPFLFTFSLKKASSSLNINQRYFSDAFVEEKKRLLRILKASYGKAPYYFEVTKLVEEILEINPEDDISKLITRSLTKVCEYLNISTPIVMSSKIEKKNHLKGEERVIEINKRLKASHYINPIGGLELYNEESFLRHGVRLSFIKSKPIVYPQGKEFVPWLSIIDVLMFNSKENFNELLGSYDLIGNSIGLGENSCENVLY</sequence>
<keyword evidence="2" id="KW-1185">Reference proteome</keyword>
<accession>A0ABT9V348</accession>
<dbReference type="Pfam" id="PF08889">
    <property type="entry name" value="WbqC"/>
    <property type="match status" value="1"/>
</dbReference>
<protein>
    <recommendedName>
        <fullName evidence="3">WbqC-like protein family protein</fullName>
    </recommendedName>
</protein>
<dbReference type="Proteomes" id="UP001231362">
    <property type="component" value="Unassembled WGS sequence"/>
</dbReference>
<evidence type="ECO:0000313" key="1">
    <source>
        <dbReference type="EMBL" id="MDQ0155376.1"/>
    </source>
</evidence>
<comment type="caution">
    <text evidence="1">The sequence shown here is derived from an EMBL/GenBank/DDBJ whole genome shotgun (WGS) entry which is preliminary data.</text>
</comment>
<dbReference type="EMBL" id="JAUSTU010000006">
    <property type="protein sequence ID" value="MDQ0155376.1"/>
    <property type="molecule type" value="Genomic_DNA"/>
</dbReference>
<reference evidence="1 2" key="1">
    <citation type="submission" date="2023-07" db="EMBL/GenBank/DDBJ databases">
        <title>Genomic Encyclopedia of Type Strains, Phase IV (KMG-IV): sequencing the most valuable type-strain genomes for metagenomic binning, comparative biology and taxonomic classification.</title>
        <authorList>
            <person name="Goeker M."/>
        </authorList>
    </citation>
    <scope>NUCLEOTIDE SEQUENCE [LARGE SCALE GENOMIC DNA]</scope>
    <source>
        <strain evidence="1 2">DSM 23948</strain>
    </source>
</reference>